<protein>
    <submittedName>
        <fullName evidence="2">Uncharacterized protein</fullName>
    </submittedName>
</protein>
<name>A0A9D3Z2G8_DREPO</name>
<reference evidence="2" key="1">
    <citation type="journal article" date="2019" name="bioRxiv">
        <title>The Genome of the Zebra Mussel, Dreissena polymorpha: A Resource for Invasive Species Research.</title>
        <authorList>
            <person name="McCartney M.A."/>
            <person name="Auch B."/>
            <person name="Kono T."/>
            <person name="Mallez S."/>
            <person name="Zhang Y."/>
            <person name="Obille A."/>
            <person name="Becker A."/>
            <person name="Abrahante J.E."/>
            <person name="Garbe J."/>
            <person name="Badalamenti J.P."/>
            <person name="Herman A."/>
            <person name="Mangelson H."/>
            <person name="Liachko I."/>
            <person name="Sullivan S."/>
            <person name="Sone E.D."/>
            <person name="Koren S."/>
            <person name="Silverstein K.A.T."/>
            <person name="Beckman K.B."/>
            <person name="Gohl D.M."/>
        </authorList>
    </citation>
    <scope>NUCLEOTIDE SEQUENCE</scope>
    <source>
        <strain evidence="2">Duluth1</strain>
        <tissue evidence="2">Whole animal</tissue>
    </source>
</reference>
<organism evidence="2 3">
    <name type="scientific">Dreissena polymorpha</name>
    <name type="common">Zebra mussel</name>
    <name type="synonym">Mytilus polymorpha</name>
    <dbReference type="NCBI Taxonomy" id="45954"/>
    <lineage>
        <taxon>Eukaryota</taxon>
        <taxon>Metazoa</taxon>
        <taxon>Spiralia</taxon>
        <taxon>Lophotrochozoa</taxon>
        <taxon>Mollusca</taxon>
        <taxon>Bivalvia</taxon>
        <taxon>Autobranchia</taxon>
        <taxon>Heteroconchia</taxon>
        <taxon>Euheterodonta</taxon>
        <taxon>Imparidentia</taxon>
        <taxon>Neoheterodontei</taxon>
        <taxon>Myida</taxon>
        <taxon>Dreissenoidea</taxon>
        <taxon>Dreissenidae</taxon>
        <taxon>Dreissena</taxon>
    </lineage>
</organism>
<reference evidence="2" key="2">
    <citation type="submission" date="2020-11" db="EMBL/GenBank/DDBJ databases">
        <authorList>
            <person name="McCartney M.A."/>
            <person name="Auch B."/>
            <person name="Kono T."/>
            <person name="Mallez S."/>
            <person name="Becker A."/>
            <person name="Gohl D.M."/>
            <person name="Silverstein K.A.T."/>
            <person name="Koren S."/>
            <person name="Bechman K.B."/>
            <person name="Herman A."/>
            <person name="Abrahante J.E."/>
            <person name="Garbe J."/>
        </authorList>
    </citation>
    <scope>NUCLEOTIDE SEQUENCE</scope>
    <source>
        <strain evidence="2">Duluth1</strain>
        <tissue evidence="2">Whole animal</tissue>
    </source>
</reference>
<feature type="compositionally biased region" description="Low complexity" evidence="1">
    <location>
        <begin position="53"/>
        <end position="63"/>
    </location>
</feature>
<evidence type="ECO:0000313" key="2">
    <source>
        <dbReference type="EMBL" id="KAH3709435.1"/>
    </source>
</evidence>
<accession>A0A9D3Z2G8</accession>
<dbReference type="Proteomes" id="UP000828390">
    <property type="component" value="Unassembled WGS sequence"/>
</dbReference>
<feature type="region of interest" description="Disordered" evidence="1">
    <location>
        <begin position="45"/>
        <end position="72"/>
    </location>
</feature>
<evidence type="ECO:0000256" key="1">
    <source>
        <dbReference type="SAM" id="MobiDB-lite"/>
    </source>
</evidence>
<dbReference type="EMBL" id="JAIWYP010000014">
    <property type="protein sequence ID" value="KAH3709435.1"/>
    <property type="molecule type" value="Genomic_DNA"/>
</dbReference>
<proteinExistence type="predicted"/>
<dbReference type="AlphaFoldDB" id="A0A9D3Z2G8"/>
<gene>
    <name evidence="2" type="ORF">DPMN_068898</name>
</gene>
<comment type="caution">
    <text evidence="2">The sequence shown here is derived from an EMBL/GenBank/DDBJ whole genome shotgun (WGS) entry which is preliminary data.</text>
</comment>
<evidence type="ECO:0000313" key="3">
    <source>
        <dbReference type="Proteomes" id="UP000828390"/>
    </source>
</evidence>
<keyword evidence="3" id="KW-1185">Reference proteome</keyword>
<sequence>MTDGGGNVFVKTFLTSSILFQLLIVRRARVVVTLIFTRILAKSHGFSGGGCSSSGSGDLSCRGRPGARIKSW</sequence>